<feature type="non-terminal residue" evidence="4">
    <location>
        <position position="1"/>
    </location>
</feature>
<dbReference type="EMBL" id="CP111014">
    <property type="protein sequence ID" value="WAR00428.1"/>
    <property type="molecule type" value="Genomic_DNA"/>
</dbReference>
<dbReference type="PANTHER" id="PTHR43053:SF6">
    <property type="entry name" value="SITS-BINDING PROTEIN"/>
    <property type="match status" value="1"/>
</dbReference>
<organism evidence="4 5">
    <name type="scientific">Mya arenaria</name>
    <name type="common">Soft-shell clam</name>
    <dbReference type="NCBI Taxonomy" id="6604"/>
    <lineage>
        <taxon>Eukaryota</taxon>
        <taxon>Metazoa</taxon>
        <taxon>Spiralia</taxon>
        <taxon>Lophotrochozoa</taxon>
        <taxon>Mollusca</taxon>
        <taxon>Bivalvia</taxon>
        <taxon>Autobranchia</taxon>
        <taxon>Heteroconchia</taxon>
        <taxon>Euheterodonta</taxon>
        <taxon>Imparidentia</taxon>
        <taxon>Neoheterodontei</taxon>
        <taxon>Myida</taxon>
        <taxon>Myoidea</taxon>
        <taxon>Myidae</taxon>
        <taxon>Mya</taxon>
    </lineage>
</organism>
<proteinExistence type="predicted"/>
<dbReference type="Pfam" id="PF21365">
    <property type="entry name" value="Glyco_hydro_31_3rd"/>
    <property type="match status" value="1"/>
</dbReference>
<keyword evidence="2" id="KW-0472">Membrane</keyword>
<dbReference type="InterPro" id="IPR050985">
    <property type="entry name" value="Alpha-glycosidase_related"/>
</dbReference>
<dbReference type="InterPro" id="IPR013780">
    <property type="entry name" value="Glyco_hydro_b"/>
</dbReference>
<keyword evidence="5" id="KW-1185">Reference proteome</keyword>
<feature type="domain" description="Glycosyl hydrolase family 31 C-terminal" evidence="3">
    <location>
        <begin position="434"/>
        <end position="514"/>
    </location>
</feature>
<dbReference type="Gene3D" id="2.60.40.1180">
    <property type="entry name" value="Golgi alpha-mannosidase II"/>
    <property type="match status" value="1"/>
</dbReference>
<dbReference type="InterPro" id="IPR048395">
    <property type="entry name" value="Glyco_hydro_31_C"/>
</dbReference>
<evidence type="ECO:0000313" key="5">
    <source>
        <dbReference type="Proteomes" id="UP001164746"/>
    </source>
</evidence>
<keyword evidence="2" id="KW-0812">Transmembrane</keyword>
<evidence type="ECO:0000256" key="1">
    <source>
        <dbReference type="SAM" id="MobiDB-lite"/>
    </source>
</evidence>
<evidence type="ECO:0000259" key="3">
    <source>
        <dbReference type="Pfam" id="PF21365"/>
    </source>
</evidence>
<keyword evidence="2" id="KW-1133">Transmembrane helix</keyword>
<dbReference type="Gene3D" id="3.20.20.80">
    <property type="entry name" value="Glycosidases"/>
    <property type="match status" value="1"/>
</dbReference>
<dbReference type="PANTHER" id="PTHR43053">
    <property type="entry name" value="GLYCOSIDASE FAMILY 31"/>
    <property type="match status" value="1"/>
</dbReference>
<sequence length="541" mass="61612">IFREKENDKLLTQADQGQSQSRHYGNVVDKSSLEAKNSLDRSSLGSSLINRSPSQKTSKDTYLQSLAEEEAPKATCKKEALKVFVTCLFVIIVVGVVVIWSFHEGRAKKHIGNQKETGVIRTNLGESDKLKNCIDEQTGNDLCYIFEDAPIINSESYDFENIVWQYENKYSNNIQLSDTFGDFLHKLNTIGLPIRMVQYNGEWEDSAGDFKFNTMTRNMLSHYFQGKYSTSRLLLPVNLACSYLSENFKEGASKRLFVRDIHTGALKTILYQGESCALWDSTNPATQTFLQEALGILQQSGTQEQTLYPQGLNKTFLVETAYHMQNTSVFAEIPTLVSNIDGKKCLDYIIPAALTAGLHGYPYIVTVAPSEDQVDHELYLRWLQIAVFFPGLKVTNSVFNFHEITAKMLKYLSDYRENEILPIILDKFDDIESGMPLLRPLWWVNPSDLVSFKIDSEFLLGNKTLVAPVLCHGERARDIYLPSGTWRYNQTGHLYTGQQWLHNFEVPLSNIAVFTLQSEPDLNETTKHHLKKKRKDCNFLI</sequence>
<dbReference type="SUPFAM" id="SSF51445">
    <property type="entry name" value="(Trans)glycosidases"/>
    <property type="match status" value="1"/>
</dbReference>
<dbReference type="InterPro" id="IPR017853">
    <property type="entry name" value="GH"/>
</dbReference>
<reference evidence="4" key="1">
    <citation type="submission" date="2022-11" db="EMBL/GenBank/DDBJ databases">
        <title>Centuries of genome instability and evolution in soft-shell clam transmissible cancer (bioRxiv).</title>
        <authorList>
            <person name="Hart S.F.M."/>
            <person name="Yonemitsu M.A."/>
            <person name="Giersch R.M."/>
            <person name="Beal B.F."/>
            <person name="Arriagada G."/>
            <person name="Davis B.W."/>
            <person name="Ostrander E.A."/>
            <person name="Goff S.P."/>
            <person name="Metzger M.J."/>
        </authorList>
    </citation>
    <scope>NUCLEOTIDE SEQUENCE</scope>
    <source>
        <strain evidence="4">MELC-2E11</strain>
        <tissue evidence="4">Siphon/mantle</tissue>
    </source>
</reference>
<feature type="region of interest" description="Disordered" evidence="1">
    <location>
        <begin position="1"/>
        <end position="56"/>
    </location>
</feature>
<evidence type="ECO:0000256" key="2">
    <source>
        <dbReference type="SAM" id="Phobius"/>
    </source>
</evidence>
<gene>
    <name evidence="4" type="ORF">MAR_024800</name>
</gene>
<evidence type="ECO:0000313" key="4">
    <source>
        <dbReference type="EMBL" id="WAR00428.1"/>
    </source>
</evidence>
<accession>A0ABY7DUS5</accession>
<name>A0ABY7DUS5_MYAAR</name>
<feature type="transmembrane region" description="Helical" evidence="2">
    <location>
        <begin position="83"/>
        <end position="102"/>
    </location>
</feature>
<feature type="compositionally biased region" description="Polar residues" evidence="1">
    <location>
        <begin position="40"/>
        <end position="56"/>
    </location>
</feature>
<dbReference type="SUPFAM" id="SSF51011">
    <property type="entry name" value="Glycosyl hydrolase domain"/>
    <property type="match status" value="1"/>
</dbReference>
<protein>
    <submittedName>
        <fullName evidence="4">MYORG-like protein</fullName>
    </submittedName>
</protein>
<dbReference type="Proteomes" id="UP001164746">
    <property type="component" value="Chromosome 3"/>
</dbReference>
<feature type="compositionally biased region" description="Polar residues" evidence="1">
    <location>
        <begin position="13"/>
        <end position="23"/>
    </location>
</feature>